<name>A0A915D6M8_9BILA</name>
<evidence type="ECO:0000313" key="3">
    <source>
        <dbReference type="WBParaSite" id="jg15892"/>
    </source>
</evidence>
<dbReference type="WBParaSite" id="jg15892">
    <property type="protein sequence ID" value="jg15892"/>
    <property type="gene ID" value="jg15892"/>
</dbReference>
<organism evidence="2 3">
    <name type="scientific">Ditylenchus dipsaci</name>
    <dbReference type="NCBI Taxonomy" id="166011"/>
    <lineage>
        <taxon>Eukaryota</taxon>
        <taxon>Metazoa</taxon>
        <taxon>Ecdysozoa</taxon>
        <taxon>Nematoda</taxon>
        <taxon>Chromadorea</taxon>
        <taxon>Rhabditida</taxon>
        <taxon>Tylenchina</taxon>
        <taxon>Tylenchomorpha</taxon>
        <taxon>Sphaerularioidea</taxon>
        <taxon>Anguinidae</taxon>
        <taxon>Anguininae</taxon>
        <taxon>Ditylenchus</taxon>
    </lineage>
</organism>
<evidence type="ECO:0000313" key="2">
    <source>
        <dbReference type="Proteomes" id="UP000887574"/>
    </source>
</evidence>
<dbReference type="Pfam" id="PF15353">
    <property type="entry name" value="HECA_N"/>
    <property type="match status" value="1"/>
</dbReference>
<reference evidence="3" key="1">
    <citation type="submission" date="2022-11" db="UniProtKB">
        <authorList>
            <consortium name="WormBaseParasite"/>
        </authorList>
    </citation>
    <scope>IDENTIFICATION</scope>
</reference>
<protein>
    <recommendedName>
        <fullName evidence="1">Headcase N-terminal domain-containing protein</fullName>
    </recommendedName>
</protein>
<dbReference type="PANTHER" id="PTHR13425">
    <property type="entry name" value="HEADCASE PROTEIN"/>
    <property type="match status" value="1"/>
</dbReference>
<accession>A0A915D6M8</accession>
<dbReference type="Proteomes" id="UP000887574">
    <property type="component" value="Unplaced"/>
</dbReference>
<dbReference type="PANTHER" id="PTHR13425:SF3">
    <property type="entry name" value="HEADCASE PROTEIN HOMOLOG"/>
    <property type="match status" value="1"/>
</dbReference>
<feature type="domain" description="Headcase N-terminal" evidence="1">
    <location>
        <begin position="39"/>
        <end position="140"/>
    </location>
</feature>
<sequence length="429" mass="47647">MAVRMKKDRIKKNVAKSVDLFGGSSKSMTVAKEDGRVHCMIPMIACIKRGEPLPTSVQNQGVKMCCTNSKCQFASQFVHADCFKQLENTLIKIISNLGSARGWTDIQRRNNLWEKKGLTLVQKNLRCECGLGLMTRDADFYKVKALLRYLIKIKYVTELDENGTATPVEIKGKKKKKKELPKLNYTNNGAIPVDNAEIYKKKYSDADCHYRDDSFDDGNMSIASTDTGLGWQKSNGLQFETPKRSAQLKNHQVGNNCVQLPMLHCDQSGIDLIYIGNSSFGLEDCSIGCSCCCDNTNKEKLSTTTSGNKEQWHHLPANNDPESLPEISPPIVNSQRKASTPTLPLASWTSIVQSSLVPATVELPVNTSNFNQRKQQQREFAASIAGQCGSMAGSARNILVYTLFGNNAPSFLLGERIMANFYLPKRSFC</sequence>
<dbReference type="InterPro" id="IPR054537">
    <property type="entry name" value="HECA_N"/>
</dbReference>
<evidence type="ECO:0000259" key="1">
    <source>
        <dbReference type="Pfam" id="PF15353"/>
    </source>
</evidence>
<dbReference type="InterPro" id="IPR026066">
    <property type="entry name" value="Headcase"/>
</dbReference>
<proteinExistence type="predicted"/>
<dbReference type="AlphaFoldDB" id="A0A915D6M8"/>
<keyword evidence="2" id="KW-1185">Reference proteome</keyword>